<keyword evidence="2" id="KW-0032">Aminotransferase</keyword>
<dbReference type="PANTHER" id="PTHR43807">
    <property type="entry name" value="FI04487P"/>
    <property type="match status" value="1"/>
</dbReference>
<dbReference type="InterPro" id="IPR004839">
    <property type="entry name" value="Aminotransferase_I/II_large"/>
</dbReference>
<dbReference type="EMBL" id="JAQMWT010000297">
    <property type="protein sequence ID" value="KAJ8606088.1"/>
    <property type="molecule type" value="Genomic_DNA"/>
</dbReference>
<evidence type="ECO:0000256" key="5">
    <source>
        <dbReference type="SAM" id="SignalP"/>
    </source>
</evidence>
<evidence type="ECO:0000313" key="7">
    <source>
        <dbReference type="EMBL" id="KAJ8606088.1"/>
    </source>
</evidence>
<dbReference type="AlphaFoldDB" id="A0AAD7XKE8"/>
<organism evidence="7 9">
    <name type="scientific">Chrysophaeum taylorii</name>
    <dbReference type="NCBI Taxonomy" id="2483200"/>
    <lineage>
        <taxon>Eukaryota</taxon>
        <taxon>Sar</taxon>
        <taxon>Stramenopiles</taxon>
        <taxon>Ochrophyta</taxon>
        <taxon>Pelagophyceae</taxon>
        <taxon>Pelagomonadales</taxon>
        <taxon>Pelagomonadaceae</taxon>
        <taxon>Chrysophaeum</taxon>
    </lineage>
</organism>
<evidence type="ECO:0000313" key="9">
    <source>
        <dbReference type="Proteomes" id="UP001230188"/>
    </source>
</evidence>
<dbReference type="InterPro" id="IPR015421">
    <property type="entry name" value="PyrdxlP-dep_Trfase_major"/>
</dbReference>
<dbReference type="GO" id="GO:0016212">
    <property type="term" value="F:kynurenine-oxoglutarate transaminase activity"/>
    <property type="evidence" value="ECO:0007669"/>
    <property type="project" value="TreeGrafter"/>
</dbReference>
<keyword evidence="5" id="KW-0732">Signal</keyword>
<dbReference type="CDD" id="cd00609">
    <property type="entry name" value="AAT_like"/>
    <property type="match status" value="1"/>
</dbReference>
<dbReference type="Proteomes" id="UP001230188">
    <property type="component" value="Unassembled WGS sequence"/>
</dbReference>
<name>A0AAD7XKE8_9STRA</name>
<dbReference type="Gene3D" id="3.90.1150.10">
    <property type="entry name" value="Aspartate Aminotransferase, domain 1"/>
    <property type="match status" value="1"/>
</dbReference>
<dbReference type="PANTHER" id="PTHR43807:SF20">
    <property type="entry name" value="FI04487P"/>
    <property type="match status" value="1"/>
</dbReference>
<dbReference type="Gene3D" id="3.40.640.10">
    <property type="entry name" value="Type I PLP-dependent aspartate aminotransferase-like (Major domain)"/>
    <property type="match status" value="1"/>
</dbReference>
<accession>A0AAD7XKE8</accession>
<feature type="domain" description="Aminotransferase class I/classII large" evidence="6">
    <location>
        <begin position="74"/>
        <end position="372"/>
    </location>
</feature>
<dbReference type="EMBL" id="JAQMWT010000010">
    <property type="protein sequence ID" value="KAJ8614166.1"/>
    <property type="molecule type" value="Genomic_DNA"/>
</dbReference>
<reference evidence="7" key="1">
    <citation type="submission" date="2023-01" db="EMBL/GenBank/DDBJ databases">
        <title>Metagenome sequencing of chrysophaentin producing Chrysophaeum taylorii.</title>
        <authorList>
            <person name="Davison J."/>
            <person name="Bewley C."/>
        </authorList>
    </citation>
    <scope>NUCLEOTIDE SEQUENCE</scope>
    <source>
        <strain evidence="7">NIES-1699</strain>
    </source>
</reference>
<feature type="signal peptide" evidence="5">
    <location>
        <begin position="1"/>
        <end position="20"/>
    </location>
</feature>
<evidence type="ECO:0000313" key="8">
    <source>
        <dbReference type="EMBL" id="KAJ8614166.1"/>
    </source>
</evidence>
<dbReference type="SUPFAM" id="SSF53383">
    <property type="entry name" value="PLP-dependent transferases"/>
    <property type="match status" value="1"/>
</dbReference>
<comment type="caution">
    <text evidence="7">The sequence shown here is derived from an EMBL/GenBank/DDBJ whole genome shotgun (WGS) entry which is preliminary data.</text>
</comment>
<gene>
    <name evidence="7" type="ORF">CTAYLR_005184</name>
    <name evidence="8" type="ORF">CTAYLR_005201</name>
</gene>
<dbReference type="InterPro" id="IPR015424">
    <property type="entry name" value="PyrdxlP-dep_Trfase"/>
</dbReference>
<dbReference type="GO" id="GO:0030170">
    <property type="term" value="F:pyridoxal phosphate binding"/>
    <property type="evidence" value="ECO:0007669"/>
    <property type="project" value="InterPro"/>
</dbReference>
<keyword evidence="4" id="KW-0663">Pyridoxal phosphate</keyword>
<comment type="cofactor">
    <cofactor evidence="1">
        <name>pyridoxal 5'-phosphate</name>
        <dbReference type="ChEBI" id="CHEBI:597326"/>
    </cofactor>
</comment>
<evidence type="ECO:0000256" key="1">
    <source>
        <dbReference type="ARBA" id="ARBA00001933"/>
    </source>
</evidence>
<dbReference type="Pfam" id="PF00155">
    <property type="entry name" value="Aminotran_1_2"/>
    <property type="match status" value="1"/>
</dbReference>
<sequence>MMWWWYWVIIVVASLCCVGAAVVLGGRKEEKEFSVGESTIRRMTRLAIEHGAVNLSQGFPNEAPPEALATYGAGALLAGESEATAVEAARKLPKRGDPRDALNQYSFPFGAGCLRRAVSGYYERVWGQRWEPETEITVVLGATEGFAATIRALTKPKDVVAFFEPFHELYPSQVALFYCEARAVTLEPRADGWRFDPRKLDAALRGARLLLYNSPHNPTGHAFDENERAIVARLCAKHGVTVVTDDIYEHVVFRRPHVPLSTIVPRQSLVVVDSISKTCKATGWRVGWVLADEKNTAKIRAVHDQLVACGPTPLQVGVAKYLEEVTAAALNEIADDYAPKRDCLVAALRRVGFDTGPPVDGAYYVFASYDNVKPIKNMSPLDAAMYLTARIKGACAKGRERVRDFLGRGRTTTEMALTSVHLKSHNKSTQVAAVGRHACCVGVTGAGPGL</sequence>
<evidence type="ECO:0000256" key="2">
    <source>
        <dbReference type="ARBA" id="ARBA00022576"/>
    </source>
</evidence>
<evidence type="ECO:0000256" key="4">
    <source>
        <dbReference type="ARBA" id="ARBA00022898"/>
    </source>
</evidence>
<proteinExistence type="predicted"/>
<dbReference type="GO" id="GO:0005737">
    <property type="term" value="C:cytoplasm"/>
    <property type="evidence" value="ECO:0007669"/>
    <property type="project" value="TreeGrafter"/>
</dbReference>
<keyword evidence="3" id="KW-0808">Transferase</keyword>
<dbReference type="InterPro" id="IPR015422">
    <property type="entry name" value="PyrdxlP-dep_Trfase_small"/>
</dbReference>
<feature type="chain" id="PRO_5042442088" description="Aminotransferase class I/classII large domain-containing protein" evidence="5">
    <location>
        <begin position="21"/>
        <end position="450"/>
    </location>
</feature>
<keyword evidence="9" id="KW-1185">Reference proteome</keyword>
<protein>
    <recommendedName>
        <fullName evidence="6">Aminotransferase class I/classII large domain-containing protein</fullName>
    </recommendedName>
</protein>
<dbReference type="InterPro" id="IPR051326">
    <property type="entry name" value="Kynurenine-oxoglutarate_AT"/>
</dbReference>
<evidence type="ECO:0000256" key="3">
    <source>
        <dbReference type="ARBA" id="ARBA00022679"/>
    </source>
</evidence>
<evidence type="ECO:0000259" key="6">
    <source>
        <dbReference type="Pfam" id="PF00155"/>
    </source>
</evidence>